<sequence>MNAFTLPDSLVAQLRAYEARLRRMETVAAVAGGAAGLLITFVLLFVCDRFVDTPRVARTFLTLSGGVLAAWFAQAWAAHWLWHRRGPAQLAKLLQRHFKTLGDRLQGIIELTETNELPPNISPALLRAAIHQVANESSRFNFRSAVPVRPARRWALAAALIVALAAAPFVFTPKAAANALARWLHPWSQIDRYTFASIDDLPAELYVAHGEPFDIACGLKADSAWKPDMATARLEHTEPQQAKFENGRAVFHIPGQTENSKLSLRVGDATRDVAIRPLHRPEMKQLAAHVDLPDYLGYPAATVPIQGASAEFLAGSKVSFAGTTSRALKDADMQAAKAQTTARIQAETFTTPAKSVAEIGSEAVFRWADTHGLTPTQPYTLHVNTTKDAEPRVELQGLDQETAILPNEVLKLNLASSDDFGVKEAWIGWTVHGIDSKKNDLGKGDAAHTPGGQQKKELSAPMEFAPALYKIPEDSVVEIAAYALDYFPKRKPVESWKYTVYVLSPAKHAEHMRQRMEQVLKQLDERIRDEERQFDETKTITEDKKSLAEEKAGEEIKRVEASERANEQELKKMTDEMHDIMRDSLRNKEIPEGTLADWKNITDQLEQKADPPMQQAAESLQQGSQQPGTRESQLGQAQKQQQEALDALREAAKKMNTTNENLYAHNFYNRMRAAAAAEHGISDGLKTIARETAGLKTDELRPSQIEKFGQAADKQAANTKDVDGIGNDMAAFVKRVPNEKYEAVQKEMTEKRAVSELTELANFVRQNLGLKSVGRAHQWGDQLDEWATMLQSECNAQGNGGSSEMDPDVMEFMVQMVRAAVVQDGIREQTQLVDGKKADNEHYADDSNRLAGQQDDLSGILGGLLQKILFDGVPQSLLDPAAGAKSSKSKFDMFKPAIQGALKLSGETTGDLHKPQTDSEVVGLQSSIIELLVPPEKKGGKPSAQQKMMQQMMQQVTQAKKAGGNNGKSTSSMSGDTATGAVAKNANDARRVEKTGGASNAGEWPEEFRDQLQAYFQQLESNKGKSGDKK</sequence>
<keyword evidence="1" id="KW-0175">Coiled coil</keyword>
<evidence type="ECO:0000256" key="3">
    <source>
        <dbReference type="SAM" id="Phobius"/>
    </source>
</evidence>
<name>B4D1G2_9BACT</name>
<feature type="region of interest" description="Disordered" evidence="2">
    <location>
        <begin position="438"/>
        <end position="458"/>
    </location>
</feature>
<keyword evidence="3" id="KW-1133">Transmembrane helix</keyword>
<dbReference type="RefSeq" id="WP_006980075.1">
    <property type="nucleotide sequence ID" value="NZ_ABVL01000007.1"/>
</dbReference>
<reference evidence="4 5" key="1">
    <citation type="journal article" date="2011" name="J. Bacteriol.">
        <title>Genome sequence of Chthoniobacter flavus Ellin428, an aerobic heterotrophic soil bacterium.</title>
        <authorList>
            <person name="Kant R."/>
            <person name="van Passel M.W."/>
            <person name="Palva A."/>
            <person name="Lucas S."/>
            <person name="Lapidus A."/>
            <person name="Glavina Del Rio T."/>
            <person name="Dalin E."/>
            <person name="Tice H."/>
            <person name="Bruce D."/>
            <person name="Goodwin L."/>
            <person name="Pitluck S."/>
            <person name="Larimer F.W."/>
            <person name="Land M.L."/>
            <person name="Hauser L."/>
            <person name="Sangwan P."/>
            <person name="de Vos W.M."/>
            <person name="Janssen P.H."/>
            <person name="Smidt H."/>
        </authorList>
    </citation>
    <scope>NUCLEOTIDE SEQUENCE [LARGE SCALE GENOMIC DNA]</scope>
    <source>
        <strain evidence="4 5">Ellin428</strain>
    </source>
</reference>
<protein>
    <recommendedName>
        <fullName evidence="6">DUF4175 family protein</fullName>
    </recommendedName>
</protein>
<proteinExistence type="predicted"/>
<dbReference type="InParanoid" id="B4D1G2"/>
<keyword evidence="5" id="KW-1185">Reference proteome</keyword>
<dbReference type="AlphaFoldDB" id="B4D1G2"/>
<feature type="coiled-coil region" evidence="1">
    <location>
        <begin position="506"/>
        <end position="576"/>
    </location>
</feature>
<keyword evidence="3" id="KW-0812">Transmembrane</keyword>
<dbReference type="Proteomes" id="UP000005824">
    <property type="component" value="Unassembled WGS sequence"/>
</dbReference>
<feature type="transmembrane region" description="Helical" evidence="3">
    <location>
        <begin position="58"/>
        <end position="82"/>
    </location>
</feature>
<evidence type="ECO:0000313" key="5">
    <source>
        <dbReference type="Proteomes" id="UP000005824"/>
    </source>
</evidence>
<feature type="compositionally biased region" description="Low complexity" evidence="2">
    <location>
        <begin position="633"/>
        <end position="645"/>
    </location>
</feature>
<feature type="transmembrane region" description="Helical" evidence="3">
    <location>
        <begin position="27"/>
        <end position="46"/>
    </location>
</feature>
<evidence type="ECO:0008006" key="6">
    <source>
        <dbReference type="Google" id="ProtNLM"/>
    </source>
</evidence>
<keyword evidence="3" id="KW-0472">Membrane</keyword>
<evidence type="ECO:0000313" key="4">
    <source>
        <dbReference type="EMBL" id="EDY19574.1"/>
    </source>
</evidence>
<feature type="region of interest" description="Disordered" evidence="2">
    <location>
        <begin position="606"/>
        <end position="645"/>
    </location>
</feature>
<evidence type="ECO:0000256" key="1">
    <source>
        <dbReference type="SAM" id="Coils"/>
    </source>
</evidence>
<organism evidence="4 5">
    <name type="scientific">Chthoniobacter flavus Ellin428</name>
    <dbReference type="NCBI Taxonomy" id="497964"/>
    <lineage>
        <taxon>Bacteria</taxon>
        <taxon>Pseudomonadati</taxon>
        <taxon>Verrucomicrobiota</taxon>
        <taxon>Spartobacteria</taxon>
        <taxon>Chthoniobacterales</taxon>
        <taxon>Chthoniobacteraceae</taxon>
        <taxon>Chthoniobacter</taxon>
    </lineage>
</organism>
<feature type="compositionally biased region" description="Polar residues" evidence="2">
    <location>
        <begin position="967"/>
        <end position="977"/>
    </location>
</feature>
<feature type="region of interest" description="Disordered" evidence="2">
    <location>
        <begin position="957"/>
        <end position="1030"/>
    </location>
</feature>
<feature type="compositionally biased region" description="Polar residues" evidence="2">
    <location>
        <begin position="616"/>
        <end position="632"/>
    </location>
</feature>
<accession>B4D1G2</accession>
<dbReference type="EMBL" id="ABVL01000007">
    <property type="protein sequence ID" value="EDY19574.1"/>
    <property type="molecule type" value="Genomic_DNA"/>
</dbReference>
<dbReference type="STRING" id="497964.CfE428DRAFT_2750"/>
<gene>
    <name evidence="4" type="ORF">CfE428DRAFT_2750</name>
</gene>
<evidence type="ECO:0000256" key="2">
    <source>
        <dbReference type="SAM" id="MobiDB-lite"/>
    </source>
</evidence>
<dbReference type="eggNOG" id="COG1196">
    <property type="taxonomic scope" value="Bacteria"/>
</dbReference>
<comment type="caution">
    <text evidence="4">The sequence shown here is derived from an EMBL/GenBank/DDBJ whole genome shotgun (WGS) entry which is preliminary data.</text>
</comment>